<dbReference type="Pfam" id="PF00566">
    <property type="entry name" value="RabGAP-TBC"/>
    <property type="match status" value="1"/>
</dbReference>
<dbReference type="OrthoDB" id="289721at2759"/>
<feature type="compositionally biased region" description="Polar residues" evidence="1">
    <location>
        <begin position="208"/>
        <end position="220"/>
    </location>
</feature>
<dbReference type="GO" id="GO:0031267">
    <property type="term" value="F:small GTPase binding"/>
    <property type="evidence" value="ECO:0007669"/>
    <property type="project" value="TreeGrafter"/>
</dbReference>
<dbReference type="EMBL" id="MSZU01000115">
    <property type="protein sequence ID" value="OMP81348.1"/>
    <property type="molecule type" value="Genomic_DNA"/>
</dbReference>
<dbReference type="PANTHER" id="PTHR47219">
    <property type="entry name" value="RAB GTPASE-ACTIVATING PROTEIN 1-LIKE"/>
    <property type="match status" value="1"/>
</dbReference>
<reference evidence="3 4" key="1">
    <citation type="submission" date="2017-01" db="EMBL/GenBank/DDBJ databases">
        <title>Draft genome sequence of Diplodia seriata F98.1, a fungal species involved in grapevine trunk diseases.</title>
        <authorList>
            <person name="Robert-Siegwald G."/>
            <person name="Vallet J."/>
            <person name="Abou-Mansour E."/>
            <person name="Xu J."/>
            <person name="Rey P."/>
            <person name="Bertsch C."/>
            <person name="Rego C."/>
            <person name="Larignon P."/>
            <person name="Fontaine F."/>
            <person name="Lebrun M.-H."/>
        </authorList>
    </citation>
    <scope>NUCLEOTIDE SEQUENCE [LARGE SCALE GENOMIC DNA]</scope>
    <source>
        <strain evidence="3 4">F98.1</strain>
    </source>
</reference>
<feature type="region of interest" description="Disordered" evidence="1">
    <location>
        <begin position="88"/>
        <end position="386"/>
    </location>
</feature>
<dbReference type="InterPro" id="IPR000195">
    <property type="entry name" value="Rab-GAP-TBC_dom"/>
</dbReference>
<dbReference type="SMART" id="SM00164">
    <property type="entry name" value="TBC"/>
    <property type="match status" value="1"/>
</dbReference>
<accession>A0A1S8B1V7</accession>
<dbReference type="FunFam" id="1.10.10.750:FF:000013">
    <property type="entry name" value="Similar to TBC domain protein"/>
    <property type="match status" value="1"/>
</dbReference>
<dbReference type="PROSITE" id="PS50086">
    <property type="entry name" value="TBC_RABGAP"/>
    <property type="match status" value="1"/>
</dbReference>
<dbReference type="InterPro" id="IPR053949">
    <property type="entry name" value="SBE2/SBE22_M"/>
</dbReference>
<dbReference type="Proteomes" id="UP000190776">
    <property type="component" value="Unassembled WGS sequence"/>
</dbReference>
<dbReference type="SUPFAM" id="SSF47923">
    <property type="entry name" value="Ypt/Rab-GAP domain of gyp1p"/>
    <property type="match status" value="2"/>
</dbReference>
<comment type="caution">
    <text evidence="3">The sequence shown here is derived from an EMBL/GenBank/DDBJ whole genome shotgun (WGS) entry which is preliminary data.</text>
</comment>
<dbReference type="InterPro" id="IPR035969">
    <property type="entry name" value="Rab-GAP_TBC_sf"/>
</dbReference>
<dbReference type="InterPro" id="IPR050302">
    <property type="entry name" value="Rab_GAP_TBC_domain"/>
</dbReference>
<feature type="compositionally biased region" description="Basic and acidic residues" evidence="1">
    <location>
        <begin position="298"/>
        <end position="308"/>
    </location>
</feature>
<dbReference type="Gene3D" id="1.10.8.270">
    <property type="entry name" value="putative rabgap domain of human tbc1 domain family member 14 like domains"/>
    <property type="match status" value="1"/>
</dbReference>
<dbReference type="FunFam" id="1.10.8.270:FF:000034">
    <property type="entry name" value="TBC (Tre-2/Bub2/Cdc16) domain family"/>
    <property type="match status" value="1"/>
</dbReference>
<feature type="compositionally biased region" description="Low complexity" evidence="1">
    <location>
        <begin position="118"/>
        <end position="132"/>
    </location>
</feature>
<dbReference type="STRING" id="420778.A0A1S8B1V7"/>
<dbReference type="Gene3D" id="1.10.10.750">
    <property type="entry name" value="Ypt/Rab-GAP domain of gyp1p, domain 1"/>
    <property type="match status" value="1"/>
</dbReference>
<dbReference type="Gene3D" id="1.10.472.80">
    <property type="entry name" value="Ypt/Rab-GAP domain of gyp1p, domain 3"/>
    <property type="match status" value="1"/>
</dbReference>
<name>A0A1S8B1V7_9PEZI</name>
<organism evidence="3 4">
    <name type="scientific">Diplodia seriata</name>
    <dbReference type="NCBI Taxonomy" id="420778"/>
    <lineage>
        <taxon>Eukaryota</taxon>
        <taxon>Fungi</taxon>
        <taxon>Dikarya</taxon>
        <taxon>Ascomycota</taxon>
        <taxon>Pezizomycotina</taxon>
        <taxon>Dothideomycetes</taxon>
        <taxon>Dothideomycetes incertae sedis</taxon>
        <taxon>Botryosphaeriales</taxon>
        <taxon>Botryosphaeriaceae</taxon>
        <taxon>Diplodia</taxon>
    </lineage>
</organism>
<feature type="compositionally biased region" description="Low complexity" evidence="1">
    <location>
        <begin position="361"/>
        <end position="377"/>
    </location>
</feature>
<dbReference type="GO" id="GO:0005096">
    <property type="term" value="F:GTPase activator activity"/>
    <property type="evidence" value="ECO:0007669"/>
    <property type="project" value="TreeGrafter"/>
</dbReference>
<proteinExistence type="predicted"/>
<feature type="domain" description="Rab-GAP TBC" evidence="2">
    <location>
        <begin position="560"/>
        <end position="765"/>
    </location>
</feature>
<protein>
    <submittedName>
        <fullName evidence="3">TBC domain-containing protein C23D3.03c</fullName>
    </submittedName>
</protein>
<sequence length="835" mass="92104">MPATTCGARAPLHPYIPRLDAPTRAPWPSLASIAEQPFVSPEHALRPPVTLDDASVRAADRCPSSATLPCSAAAADSQAPRIRPLLRPMTTSRLQTMQAFQHPPAPDSPPDLTDSKSSKSSSLPDSSLSELPGPHDISHFEDITLDDIKSTTLHADKRDSAKAFPPRSPMTPTATLARSTTLPAPGPTPGRDLTTSAKAPKPGLRVNVNGSAKDASSTLGIPSRRGMRRGFISPSTPSLTPGRQSRSPSPAGSAARSPRSPSKRFTAPPSPTSRNGSHDFKPGLMPTVRRQSWQPGRKTVEELEAEYHDSDEDLPDDAIMWNVPMSPRPPHHRASRSPSFSSVADSVPDVKPHDNGPPKSPSRSSTGSSYAASTHSSIPEDSELDITRTKSWGDALDDLSQEARELTEALEEYAGETERQREARIQSGVASARPSIEKRKSSPSLVQLPPIQKGNIMIDPLPISKEKEKVLSRTRPSWLPPKDPQEEKKHLREYQKMMAAAQEAGKYRSRERRMATKLQEKQQQRDTTHTSISRIWDQHVLPNWEQVINEPRTRELWWRGITPRSRGTVWKRAIGNELGLSETGYKAALERAKKLDKKLAKLDPESRGNARESIWFDSIRRDTNDAYPELKIFQAGGPLHESLLDVLMAYSMYRSDVGYIYGTHLIAGLLILNMSPADAFISLANVLNRSLPMAFLVNDTNAMRRARDLVLKTLHYKIPKLHYHLTEGVSLEPEEFLDPLFRTMFCHGPGLDIASRIWDVYIFEGDKSLVRAAVGVLDALEGRLYGSREEVLCLLGWSATQEWDVKDEDAFMRGVRNAGKVDSASNGVVSPGGAR</sequence>
<feature type="compositionally biased region" description="Polar residues" evidence="1">
    <location>
        <begin position="170"/>
        <end position="182"/>
    </location>
</feature>
<evidence type="ECO:0000259" key="2">
    <source>
        <dbReference type="PROSITE" id="PS50086"/>
    </source>
</evidence>
<feature type="compositionally biased region" description="Low complexity" evidence="1">
    <location>
        <begin position="336"/>
        <end position="347"/>
    </location>
</feature>
<dbReference type="AlphaFoldDB" id="A0A1S8B1V7"/>
<dbReference type="PANTHER" id="PTHR47219:SF15">
    <property type="entry name" value="TBC1 DOMAIN FAMILY MEMBER 12 ISOFORM X1"/>
    <property type="match status" value="1"/>
</dbReference>
<feature type="compositionally biased region" description="Basic and acidic residues" evidence="1">
    <location>
        <begin position="136"/>
        <end position="161"/>
    </location>
</feature>
<evidence type="ECO:0000256" key="1">
    <source>
        <dbReference type="SAM" id="MobiDB-lite"/>
    </source>
</evidence>
<feature type="compositionally biased region" description="Low complexity" evidence="1">
    <location>
        <begin position="241"/>
        <end position="264"/>
    </location>
</feature>
<gene>
    <name evidence="3" type="ORF">BK809_0002341</name>
</gene>
<evidence type="ECO:0000313" key="4">
    <source>
        <dbReference type="Proteomes" id="UP000190776"/>
    </source>
</evidence>
<feature type="region of interest" description="Disordered" evidence="1">
    <location>
        <begin position="407"/>
        <end position="451"/>
    </location>
</feature>
<evidence type="ECO:0000313" key="3">
    <source>
        <dbReference type="EMBL" id="OMP81348.1"/>
    </source>
</evidence>
<dbReference type="Pfam" id="PF22874">
    <property type="entry name" value="SBE2_M"/>
    <property type="match status" value="1"/>
</dbReference>
<feature type="compositionally biased region" description="Polar residues" evidence="1">
    <location>
        <begin position="89"/>
        <end position="99"/>
    </location>
</feature>